<feature type="compositionally biased region" description="Low complexity" evidence="1">
    <location>
        <begin position="275"/>
        <end position="291"/>
    </location>
</feature>
<dbReference type="GeneID" id="111351405"/>
<evidence type="ECO:0000313" key="2">
    <source>
        <dbReference type="Proteomes" id="UP000301870"/>
    </source>
</evidence>
<reference evidence="3" key="1">
    <citation type="submission" date="2025-08" db="UniProtKB">
        <authorList>
            <consortium name="RefSeq"/>
        </authorList>
    </citation>
    <scope>IDENTIFICATION</scope>
    <source>
        <strain evidence="3">Ishihara</strain>
        <tissue evidence="3">Whole body</tissue>
    </source>
</reference>
<name>A0A9J7DYT7_SPOLT</name>
<evidence type="ECO:0000256" key="1">
    <source>
        <dbReference type="SAM" id="MobiDB-lite"/>
    </source>
</evidence>
<evidence type="ECO:0000313" key="3">
    <source>
        <dbReference type="RefSeq" id="XP_022819096.1"/>
    </source>
</evidence>
<feature type="region of interest" description="Disordered" evidence="1">
    <location>
        <begin position="275"/>
        <end position="307"/>
    </location>
</feature>
<protein>
    <submittedName>
        <fullName evidence="3">Uncharacterized protein LOC111351405 isoform X2</fullName>
    </submittedName>
</protein>
<dbReference type="RefSeq" id="XP_022819096.1">
    <property type="nucleotide sequence ID" value="XM_022963328.1"/>
</dbReference>
<sequence length="494" mass="54277">MALVFRKAVLPKNVSLLKCFKGRPLATAANKKNHAALSAAVPCRSLKDKNTTLRMGTMKIETTKQLPLIHDDCGRRVSALLRFCMSCPHLAPACRARFCVPPVCCNPSRTRSIRHDLLTPPARRAGSTPFLAPCQYLHTTEKSEFAKACPAPPCGPCPCPFPCGPCGCPNGCNCLPPPCNGPPKCIQYMTGYYYYPYGFWFCGPYHVTGQCTPVGPCAACPSPCGPPCGPPCPCPPCPCPPSCPCPPCPKCPCPRCPCPKCCACLSPVGLMDSPEPQQPQRRQAPCAAPSRPIRPRISVKHPVQQQDMRFSSTLPAPLESAAKPQQRPRSKGISKLFPFTTVPGVGAAQGLSHTSVLLCPFTTVQCADLPETSEVSKHFPVYYTPYLKQSKSNFNSRLNFNCQKPKKSTPTALSKSYSDYYEKRNEIRSPIYHKRSKKLNYEVCPLLESPRVLVSPEERDRPTVYPGAFQYTNIPNFKRPFPYTRTGAGFRPCE</sequence>
<dbReference type="Proteomes" id="UP000301870">
    <property type="component" value="Chromosome 13"/>
</dbReference>
<gene>
    <name evidence="3" type="primary">LOC111351405</name>
</gene>
<keyword evidence="2" id="KW-1185">Reference proteome</keyword>
<dbReference type="AlphaFoldDB" id="A0A9J7DYT7"/>
<proteinExistence type="predicted"/>
<accession>A0A9J7DYT7</accession>
<organism evidence="2 3">
    <name type="scientific">Spodoptera litura</name>
    <name type="common">Asian cotton leafworm</name>
    <dbReference type="NCBI Taxonomy" id="69820"/>
    <lineage>
        <taxon>Eukaryota</taxon>
        <taxon>Metazoa</taxon>
        <taxon>Ecdysozoa</taxon>
        <taxon>Arthropoda</taxon>
        <taxon>Hexapoda</taxon>
        <taxon>Insecta</taxon>
        <taxon>Pterygota</taxon>
        <taxon>Neoptera</taxon>
        <taxon>Endopterygota</taxon>
        <taxon>Lepidoptera</taxon>
        <taxon>Glossata</taxon>
        <taxon>Ditrysia</taxon>
        <taxon>Noctuoidea</taxon>
        <taxon>Noctuidae</taxon>
        <taxon>Amphipyrinae</taxon>
        <taxon>Spodoptera</taxon>
    </lineage>
</organism>